<dbReference type="EMBL" id="JACETU010000003">
    <property type="protein sequence ID" value="KAF7432723.1"/>
    <property type="molecule type" value="Genomic_DNA"/>
</dbReference>
<dbReference type="GeneID" id="59374484"/>
<keyword evidence="8" id="KW-0496">Mitochondrion</keyword>
<dbReference type="GO" id="GO:0030150">
    <property type="term" value="P:protein import into mitochondrial matrix"/>
    <property type="evidence" value="ECO:0007669"/>
    <property type="project" value="TreeGrafter"/>
</dbReference>
<feature type="region of interest" description="Disordered" evidence="10">
    <location>
        <begin position="39"/>
        <end position="68"/>
    </location>
</feature>
<comment type="similarity">
    <text evidence="2">Belongs to the Tom20 family.</text>
</comment>
<organism evidence="11 12">
    <name type="scientific">Pleurotus ostreatus</name>
    <name type="common">Oyster mushroom</name>
    <name type="synonym">White-rot fungus</name>
    <dbReference type="NCBI Taxonomy" id="5322"/>
    <lineage>
        <taxon>Eukaryota</taxon>
        <taxon>Fungi</taxon>
        <taxon>Dikarya</taxon>
        <taxon>Basidiomycota</taxon>
        <taxon>Agaricomycotina</taxon>
        <taxon>Agaricomycetes</taxon>
        <taxon>Agaricomycetidae</taxon>
        <taxon>Agaricales</taxon>
        <taxon>Pleurotineae</taxon>
        <taxon>Pleurotaceae</taxon>
        <taxon>Pleurotus</taxon>
    </lineage>
</organism>
<dbReference type="PANTHER" id="PTHR12430:SF0">
    <property type="entry name" value="TRANSLOCASE OF OUTER MITOCHONDRIAL MEMBRANE 20"/>
    <property type="match status" value="1"/>
</dbReference>
<dbReference type="Gene3D" id="1.20.960.10">
    <property type="entry name" value="Mitochondrial outer membrane translocase complex, subunit Tom20 domain"/>
    <property type="match status" value="1"/>
</dbReference>
<dbReference type="GO" id="GO:0016031">
    <property type="term" value="P:tRNA import into mitochondrion"/>
    <property type="evidence" value="ECO:0007669"/>
    <property type="project" value="TreeGrafter"/>
</dbReference>
<reference evidence="11" key="1">
    <citation type="submission" date="2019-07" db="EMBL/GenBank/DDBJ databases">
        <authorList>
            <person name="Palmer J.M."/>
        </authorList>
    </citation>
    <scope>NUCLEOTIDE SEQUENCE</scope>
    <source>
        <strain evidence="11">PC9</strain>
    </source>
</reference>
<evidence type="ECO:0000313" key="12">
    <source>
        <dbReference type="Proteomes" id="UP000623687"/>
    </source>
</evidence>
<dbReference type="RefSeq" id="XP_036632750.1">
    <property type="nucleotide sequence ID" value="XM_036774248.1"/>
</dbReference>
<keyword evidence="3" id="KW-0813">Transport</keyword>
<keyword evidence="4" id="KW-0812">Transmembrane</keyword>
<dbReference type="GO" id="GO:0006605">
    <property type="term" value="P:protein targeting"/>
    <property type="evidence" value="ECO:0007669"/>
    <property type="project" value="InterPro"/>
</dbReference>
<protein>
    <submittedName>
        <fullName evidence="11">Uncharacterized protein</fullName>
    </submittedName>
</protein>
<keyword evidence="6" id="KW-0653">Protein transport</keyword>
<accession>A0A8H6ZZB6</accession>
<dbReference type="OrthoDB" id="2154253at2759"/>
<sequence>MTKSSTVLTVASVTAAGLLAYAIYFDYKRRNDVEFRKKLRKDKKRAEKSAAESRESLAASGSSNELSPEQLREALELVKNEPPPPGAAEKENYFMSQVAMGEQLATRGPEFHLPAALAFYRALRVYPSPLELIAIYDKTVPPPIFKIVMELTNLDVSTILVDGAVVEGGEQEVESTSSRHSAETSPSRAPSEASSQEWDKVTDPGSQTPSTF</sequence>
<evidence type="ECO:0000256" key="5">
    <source>
        <dbReference type="ARBA" id="ARBA00022787"/>
    </source>
</evidence>
<comment type="subcellular location">
    <subcellularLocation>
        <location evidence="1">Mitochondrion outer membrane</location>
        <topology evidence="1">Single-pass membrane protein</topology>
    </subcellularLocation>
</comment>
<dbReference type="AlphaFoldDB" id="A0A8H6ZZB6"/>
<evidence type="ECO:0000256" key="9">
    <source>
        <dbReference type="ARBA" id="ARBA00023136"/>
    </source>
</evidence>
<feature type="compositionally biased region" description="Basic and acidic residues" evidence="10">
    <location>
        <begin position="44"/>
        <end position="55"/>
    </location>
</feature>
<evidence type="ECO:0000256" key="4">
    <source>
        <dbReference type="ARBA" id="ARBA00022692"/>
    </source>
</evidence>
<evidence type="ECO:0000256" key="1">
    <source>
        <dbReference type="ARBA" id="ARBA00004572"/>
    </source>
</evidence>
<dbReference type="Proteomes" id="UP000623687">
    <property type="component" value="Unassembled WGS sequence"/>
</dbReference>
<proteinExistence type="inferred from homology"/>
<keyword evidence="12" id="KW-1185">Reference proteome</keyword>
<dbReference type="GO" id="GO:0005742">
    <property type="term" value="C:mitochondrial outer membrane translocase complex"/>
    <property type="evidence" value="ECO:0007669"/>
    <property type="project" value="InterPro"/>
</dbReference>
<keyword evidence="5" id="KW-1000">Mitochondrion outer membrane</keyword>
<dbReference type="GO" id="GO:0030943">
    <property type="term" value="F:mitochondrion targeting sequence binding"/>
    <property type="evidence" value="ECO:0007669"/>
    <property type="project" value="TreeGrafter"/>
</dbReference>
<dbReference type="Pfam" id="PF02064">
    <property type="entry name" value="MAS20"/>
    <property type="match status" value="1"/>
</dbReference>
<dbReference type="GO" id="GO:0008320">
    <property type="term" value="F:protein transmembrane transporter activity"/>
    <property type="evidence" value="ECO:0007669"/>
    <property type="project" value="TreeGrafter"/>
</dbReference>
<name>A0A8H6ZZB6_PLEOS</name>
<evidence type="ECO:0000256" key="6">
    <source>
        <dbReference type="ARBA" id="ARBA00022927"/>
    </source>
</evidence>
<evidence type="ECO:0000256" key="8">
    <source>
        <dbReference type="ARBA" id="ARBA00023128"/>
    </source>
</evidence>
<dbReference type="SUPFAM" id="SSF47157">
    <property type="entry name" value="Mitochondrial import receptor subunit Tom20"/>
    <property type="match status" value="1"/>
</dbReference>
<keyword evidence="9" id="KW-0472">Membrane</keyword>
<dbReference type="GO" id="GO:0006886">
    <property type="term" value="P:intracellular protein transport"/>
    <property type="evidence" value="ECO:0007669"/>
    <property type="project" value="InterPro"/>
</dbReference>
<comment type="caution">
    <text evidence="11">The sequence shown here is derived from an EMBL/GenBank/DDBJ whole genome shotgun (WGS) entry which is preliminary data.</text>
</comment>
<dbReference type="InterPro" id="IPR023392">
    <property type="entry name" value="Tom20_dom_sf"/>
</dbReference>
<dbReference type="PRINTS" id="PR00351">
    <property type="entry name" value="OM20RECEPTOR"/>
</dbReference>
<feature type="region of interest" description="Disordered" evidence="10">
    <location>
        <begin position="169"/>
        <end position="212"/>
    </location>
</feature>
<evidence type="ECO:0000256" key="10">
    <source>
        <dbReference type="SAM" id="MobiDB-lite"/>
    </source>
</evidence>
<gene>
    <name evidence="11" type="ORF">PC9H_004666</name>
</gene>
<keyword evidence="7" id="KW-1133">Transmembrane helix</keyword>
<evidence type="ECO:0000313" key="11">
    <source>
        <dbReference type="EMBL" id="KAF7432723.1"/>
    </source>
</evidence>
<dbReference type="InterPro" id="IPR002056">
    <property type="entry name" value="MAS20"/>
</dbReference>
<dbReference type="PANTHER" id="PTHR12430">
    <property type="entry name" value="MITOCHONDRIAL IMPORT RECEPTOR SUBUNIT TOM20"/>
    <property type="match status" value="1"/>
</dbReference>
<evidence type="ECO:0000256" key="3">
    <source>
        <dbReference type="ARBA" id="ARBA00022448"/>
    </source>
</evidence>
<evidence type="ECO:0000256" key="2">
    <source>
        <dbReference type="ARBA" id="ARBA00005792"/>
    </source>
</evidence>
<dbReference type="VEuPathDB" id="FungiDB:PC9H_004666"/>
<evidence type="ECO:0000256" key="7">
    <source>
        <dbReference type="ARBA" id="ARBA00022989"/>
    </source>
</evidence>
<feature type="compositionally biased region" description="Polar residues" evidence="10">
    <location>
        <begin position="175"/>
        <end position="196"/>
    </location>
</feature>